<evidence type="ECO:0000313" key="2">
    <source>
        <dbReference type="Proteomes" id="UP000828390"/>
    </source>
</evidence>
<name>A0A9D4CGS0_DREPO</name>
<dbReference type="Proteomes" id="UP000828390">
    <property type="component" value="Unassembled WGS sequence"/>
</dbReference>
<dbReference type="Gene3D" id="1.10.533.10">
    <property type="entry name" value="Death Domain, Fas"/>
    <property type="match status" value="1"/>
</dbReference>
<dbReference type="AlphaFoldDB" id="A0A9D4CGS0"/>
<dbReference type="EMBL" id="JAIWYP010000012">
    <property type="protein sequence ID" value="KAH3724396.1"/>
    <property type="molecule type" value="Genomic_DNA"/>
</dbReference>
<gene>
    <name evidence="1" type="ORF">DPMN_050213</name>
</gene>
<dbReference type="Gene3D" id="1.10.1170.10">
    <property type="entry name" value="Inhibitor Of Apoptosis Protein (2mihbC-IAP-1), Chain A"/>
    <property type="match status" value="1"/>
</dbReference>
<evidence type="ECO:0000313" key="1">
    <source>
        <dbReference type="EMBL" id="KAH3724396.1"/>
    </source>
</evidence>
<comment type="caution">
    <text evidence="1">The sequence shown here is derived from an EMBL/GenBank/DDBJ whole genome shotgun (WGS) entry which is preliminary data.</text>
</comment>
<dbReference type="Pfam" id="PF13920">
    <property type="entry name" value="zf-C3HC4_3"/>
    <property type="match status" value="1"/>
</dbReference>
<dbReference type="InterPro" id="IPR011029">
    <property type="entry name" value="DEATH-like_dom_sf"/>
</dbReference>
<reference evidence="1" key="1">
    <citation type="journal article" date="2019" name="bioRxiv">
        <title>The Genome of the Zebra Mussel, Dreissena polymorpha: A Resource for Invasive Species Research.</title>
        <authorList>
            <person name="McCartney M.A."/>
            <person name="Auch B."/>
            <person name="Kono T."/>
            <person name="Mallez S."/>
            <person name="Zhang Y."/>
            <person name="Obille A."/>
            <person name="Becker A."/>
            <person name="Abrahante J.E."/>
            <person name="Garbe J."/>
            <person name="Badalamenti J.P."/>
            <person name="Herman A."/>
            <person name="Mangelson H."/>
            <person name="Liachko I."/>
            <person name="Sullivan S."/>
            <person name="Sone E.D."/>
            <person name="Koren S."/>
            <person name="Silverstein K.A.T."/>
            <person name="Beckman K.B."/>
            <person name="Gohl D.M."/>
        </authorList>
    </citation>
    <scope>NUCLEOTIDE SEQUENCE</scope>
    <source>
        <strain evidence="1">Duluth1</strain>
        <tissue evidence="1">Whole animal</tissue>
    </source>
</reference>
<organism evidence="1 2">
    <name type="scientific">Dreissena polymorpha</name>
    <name type="common">Zebra mussel</name>
    <name type="synonym">Mytilus polymorpha</name>
    <dbReference type="NCBI Taxonomy" id="45954"/>
    <lineage>
        <taxon>Eukaryota</taxon>
        <taxon>Metazoa</taxon>
        <taxon>Spiralia</taxon>
        <taxon>Lophotrochozoa</taxon>
        <taxon>Mollusca</taxon>
        <taxon>Bivalvia</taxon>
        <taxon>Autobranchia</taxon>
        <taxon>Heteroconchia</taxon>
        <taxon>Euheterodonta</taxon>
        <taxon>Imparidentia</taxon>
        <taxon>Neoheterodontei</taxon>
        <taxon>Myida</taxon>
        <taxon>Dreissenoidea</taxon>
        <taxon>Dreissenidae</taxon>
        <taxon>Dreissena</taxon>
    </lineage>
</organism>
<keyword evidence="2" id="KW-1185">Reference proteome</keyword>
<sequence>MQRKKEPIISLHGLHVVRVRNKIAAIELENAQMQQRLRCKMCLCKELSIVFLPCGHLLACEQCGVNTITCLACKVAVTRHVKFTI</sequence>
<accession>A0A9D4CGS0</accession>
<evidence type="ECO:0008006" key="3">
    <source>
        <dbReference type="Google" id="ProtNLM"/>
    </source>
</evidence>
<reference evidence="1" key="2">
    <citation type="submission" date="2020-11" db="EMBL/GenBank/DDBJ databases">
        <authorList>
            <person name="McCartney M.A."/>
            <person name="Auch B."/>
            <person name="Kono T."/>
            <person name="Mallez S."/>
            <person name="Becker A."/>
            <person name="Gohl D.M."/>
            <person name="Silverstein K.A.T."/>
            <person name="Koren S."/>
            <person name="Bechman K.B."/>
            <person name="Herman A."/>
            <person name="Abrahante J.E."/>
            <person name="Garbe J."/>
        </authorList>
    </citation>
    <scope>NUCLEOTIDE SEQUENCE</scope>
    <source>
        <strain evidence="1">Duluth1</strain>
        <tissue evidence="1">Whole animal</tissue>
    </source>
</reference>
<proteinExistence type="predicted"/>
<protein>
    <recommendedName>
        <fullName evidence="3">RING-type domain-containing protein</fullName>
    </recommendedName>
</protein>